<dbReference type="GO" id="GO:0030151">
    <property type="term" value="F:molybdenum ion binding"/>
    <property type="evidence" value="ECO:0007669"/>
    <property type="project" value="InterPro"/>
</dbReference>
<feature type="domain" description="MOSC" evidence="1">
    <location>
        <begin position="28"/>
        <end position="183"/>
    </location>
</feature>
<name>A0A1I0P4Y1_9RHOB</name>
<dbReference type="AlphaFoldDB" id="A0A1I0P4Y1"/>
<dbReference type="Gene3D" id="2.40.33.20">
    <property type="entry name" value="PK beta-barrel domain-like"/>
    <property type="match status" value="1"/>
</dbReference>
<gene>
    <name evidence="2" type="ORF">SAMN05444851_1345</name>
</gene>
<dbReference type="EMBL" id="FOJB01000001">
    <property type="protein sequence ID" value="SEW09235.1"/>
    <property type="molecule type" value="Genomic_DNA"/>
</dbReference>
<dbReference type="InterPro" id="IPR011037">
    <property type="entry name" value="Pyrv_Knase-like_insert_dom_sf"/>
</dbReference>
<dbReference type="InterPro" id="IPR005302">
    <property type="entry name" value="MoCF_Sase_C"/>
</dbReference>
<dbReference type="InterPro" id="IPR052716">
    <property type="entry name" value="MOSC_domain"/>
</dbReference>
<dbReference type="Pfam" id="PF03473">
    <property type="entry name" value="MOSC"/>
    <property type="match status" value="1"/>
</dbReference>
<keyword evidence="3" id="KW-1185">Reference proteome</keyword>
<organism evidence="2 3">
    <name type="scientific">Aliiroseovarius sediminilitoris</name>
    <dbReference type="NCBI Taxonomy" id="1173584"/>
    <lineage>
        <taxon>Bacteria</taxon>
        <taxon>Pseudomonadati</taxon>
        <taxon>Pseudomonadota</taxon>
        <taxon>Alphaproteobacteria</taxon>
        <taxon>Rhodobacterales</taxon>
        <taxon>Paracoccaceae</taxon>
        <taxon>Aliiroseovarius</taxon>
    </lineage>
</organism>
<proteinExistence type="predicted"/>
<dbReference type="STRING" id="1173584.SAMN05444851_1345"/>
<dbReference type="RefSeq" id="WP_091432125.1">
    <property type="nucleotide sequence ID" value="NZ_FOJB01000001.1"/>
</dbReference>
<dbReference type="SUPFAM" id="SSF50800">
    <property type="entry name" value="PK beta-barrel domain-like"/>
    <property type="match status" value="1"/>
</dbReference>
<dbReference type="PANTHER" id="PTHR36930">
    <property type="entry name" value="METAL-SULFUR CLUSTER BIOSYNTHESIS PROTEINS YUAD-RELATED"/>
    <property type="match status" value="1"/>
</dbReference>
<dbReference type="PANTHER" id="PTHR36930:SF1">
    <property type="entry name" value="MOSC DOMAIN-CONTAINING PROTEIN"/>
    <property type="match status" value="1"/>
</dbReference>
<dbReference type="GO" id="GO:0030170">
    <property type="term" value="F:pyridoxal phosphate binding"/>
    <property type="evidence" value="ECO:0007669"/>
    <property type="project" value="InterPro"/>
</dbReference>
<reference evidence="2 3" key="1">
    <citation type="submission" date="2016-10" db="EMBL/GenBank/DDBJ databases">
        <authorList>
            <person name="de Groot N.N."/>
        </authorList>
    </citation>
    <scope>NUCLEOTIDE SEQUENCE [LARGE SCALE GENOMIC DNA]</scope>
    <source>
        <strain evidence="2 3">DSM 29439</strain>
    </source>
</reference>
<evidence type="ECO:0000313" key="3">
    <source>
        <dbReference type="Proteomes" id="UP000199650"/>
    </source>
</evidence>
<dbReference type="Proteomes" id="UP000199650">
    <property type="component" value="Unassembled WGS sequence"/>
</dbReference>
<dbReference type="PROSITE" id="PS51340">
    <property type="entry name" value="MOSC"/>
    <property type="match status" value="1"/>
</dbReference>
<dbReference type="GO" id="GO:0003824">
    <property type="term" value="F:catalytic activity"/>
    <property type="evidence" value="ECO:0007669"/>
    <property type="project" value="InterPro"/>
</dbReference>
<evidence type="ECO:0000313" key="2">
    <source>
        <dbReference type="EMBL" id="SEW09235.1"/>
    </source>
</evidence>
<accession>A0A1I0P4Y1</accession>
<dbReference type="OrthoDB" id="9808413at2"/>
<sequence length="194" mass="21476">MPALIPTDYHGQITWLGKTIDRDQTLASVACDAVQLTYAGVTGEARSGLTRKSCARMRAQYPVNTEIRNVRQLSILCAEELALIAQAMEIDEINPEWLGASMIISGLPDFTHTPPSSRLVAENGTSLTIDMENRPCNFPGQEIERHLPGKGHAFKAAAADRRGVTAWVEREGDLRTGDALRLHVPFQRTWQPDR</sequence>
<protein>
    <recommendedName>
        <fullName evidence="1">MOSC domain-containing protein</fullName>
    </recommendedName>
</protein>
<evidence type="ECO:0000259" key="1">
    <source>
        <dbReference type="PROSITE" id="PS51340"/>
    </source>
</evidence>